<dbReference type="PANTHER" id="PTHR31669">
    <property type="entry name" value="PROTEIN FAR1-RELATED SEQUENCE 10-RELATED"/>
    <property type="match status" value="1"/>
</dbReference>
<feature type="compositionally biased region" description="Basic residues" evidence="2">
    <location>
        <begin position="232"/>
        <end position="241"/>
    </location>
</feature>
<comment type="caution">
    <text evidence="3">The sequence shown here is derived from an EMBL/GenBank/DDBJ whole genome shotgun (WGS) entry which is preliminary data.</text>
</comment>
<keyword evidence="1" id="KW-0539">Nucleus</keyword>
<dbReference type="GO" id="GO:0005634">
    <property type="term" value="C:nucleus"/>
    <property type="evidence" value="ECO:0007669"/>
    <property type="project" value="UniProtKB-SubCell"/>
</dbReference>
<dbReference type="EMBL" id="SDMP01000011">
    <property type="protein sequence ID" value="RYR31701.1"/>
    <property type="molecule type" value="Genomic_DNA"/>
</dbReference>
<keyword evidence="1" id="KW-0863">Zinc-finger</keyword>
<evidence type="ECO:0000256" key="2">
    <source>
        <dbReference type="SAM" id="MobiDB-lite"/>
    </source>
</evidence>
<comment type="subcellular location">
    <subcellularLocation>
        <location evidence="1">Nucleus</location>
    </subcellularLocation>
</comment>
<keyword evidence="1" id="KW-0479">Metal-binding</keyword>
<gene>
    <name evidence="3" type="ORF">Ahy_B01g056578</name>
</gene>
<dbReference type="Proteomes" id="UP000289738">
    <property type="component" value="Chromosome B01"/>
</dbReference>
<sequence length="255" mass="29340">MLDYVKHGGFSTKIKNSNRNGNKIRNQLITCSKEGNKKSGISATVKTNSTSVTRCPARIYVISNVVLTHSYPCCPDQIEMLKQHRKLSLHVCQTIENNDEAGIRPSKTYKVLVAVIGGHRGNKWLTDNVELRYILERWSKNLKRRHRNIKRNHDEPLLEPRRKRFVEMVIRSHNICEFASDCPELTDISHRAFDNAMAEMQEYKSRDKGRTMLSHEDSSLDDVNEFQSPPHVKTRCPKKRLGSNIETKIANASKK</sequence>
<keyword evidence="1" id="KW-0862">Zinc</keyword>
<evidence type="ECO:0000313" key="3">
    <source>
        <dbReference type="EMBL" id="RYR31701.1"/>
    </source>
</evidence>
<dbReference type="AlphaFoldDB" id="A0A445AZ67"/>
<feature type="region of interest" description="Disordered" evidence="2">
    <location>
        <begin position="205"/>
        <end position="255"/>
    </location>
</feature>
<proteinExistence type="inferred from homology"/>
<dbReference type="InterPro" id="IPR031052">
    <property type="entry name" value="FHY3/FAR1"/>
</dbReference>
<evidence type="ECO:0000256" key="1">
    <source>
        <dbReference type="RuleBase" id="RU367018"/>
    </source>
</evidence>
<accession>A0A445AZ67</accession>
<organism evidence="3 4">
    <name type="scientific">Arachis hypogaea</name>
    <name type="common">Peanut</name>
    <dbReference type="NCBI Taxonomy" id="3818"/>
    <lineage>
        <taxon>Eukaryota</taxon>
        <taxon>Viridiplantae</taxon>
        <taxon>Streptophyta</taxon>
        <taxon>Embryophyta</taxon>
        <taxon>Tracheophyta</taxon>
        <taxon>Spermatophyta</taxon>
        <taxon>Magnoliopsida</taxon>
        <taxon>eudicotyledons</taxon>
        <taxon>Gunneridae</taxon>
        <taxon>Pentapetalae</taxon>
        <taxon>rosids</taxon>
        <taxon>fabids</taxon>
        <taxon>Fabales</taxon>
        <taxon>Fabaceae</taxon>
        <taxon>Papilionoideae</taxon>
        <taxon>50 kb inversion clade</taxon>
        <taxon>dalbergioids sensu lato</taxon>
        <taxon>Dalbergieae</taxon>
        <taxon>Pterocarpus clade</taxon>
        <taxon>Arachis</taxon>
    </lineage>
</organism>
<comment type="function">
    <text evidence="1">Putative transcription activator involved in regulating light control of development.</text>
</comment>
<reference evidence="3 4" key="1">
    <citation type="submission" date="2019-01" db="EMBL/GenBank/DDBJ databases">
        <title>Sequencing of cultivated peanut Arachis hypogaea provides insights into genome evolution and oil improvement.</title>
        <authorList>
            <person name="Chen X."/>
        </authorList>
    </citation>
    <scope>NUCLEOTIDE SEQUENCE [LARGE SCALE GENOMIC DNA]</scope>
    <source>
        <strain evidence="4">cv. Fuhuasheng</strain>
        <tissue evidence="3">Leaves</tissue>
    </source>
</reference>
<dbReference type="GO" id="GO:0006355">
    <property type="term" value="P:regulation of DNA-templated transcription"/>
    <property type="evidence" value="ECO:0007669"/>
    <property type="project" value="UniProtKB-UniRule"/>
</dbReference>
<dbReference type="GO" id="GO:0008270">
    <property type="term" value="F:zinc ion binding"/>
    <property type="evidence" value="ECO:0007669"/>
    <property type="project" value="UniProtKB-UniRule"/>
</dbReference>
<evidence type="ECO:0000313" key="4">
    <source>
        <dbReference type="Proteomes" id="UP000289738"/>
    </source>
</evidence>
<comment type="similarity">
    <text evidence="1">Belongs to the FHY3/FAR1 family.</text>
</comment>
<name>A0A445AZ67_ARAHY</name>
<dbReference type="PANTHER" id="PTHR31669:SF283">
    <property type="entry name" value="PROTEIN FAR1-RELATED SEQUENCE"/>
    <property type="match status" value="1"/>
</dbReference>
<protein>
    <recommendedName>
        <fullName evidence="1">Protein FAR1-RELATED SEQUENCE</fullName>
    </recommendedName>
</protein>
<feature type="compositionally biased region" description="Basic and acidic residues" evidence="2">
    <location>
        <begin position="205"/>
        <end position="218"/>
    </location>
</feature>
<keyword evidence="4" id="KW-1185">Reference proteome</keyword>